<dbReference type="AlphaFoldDB" id="A0A9W7XBS3"/>
<reference evidence="1 2" key="1">
    <citation type="submission" date="2022-10" db="EMBL/GenBank/DDBJ databases">
        <title>WGS assembly of Paspalum vaginatum 540-79.</title>
        <authorList>
            <person name="Sun G."/>
            <person name="Wase N."/>
            <person name="Shu S."/>
            <person name="Jenkins J."/>
            <person name="Zhou B."/>
            <person name="Torres-Rodriguez J."/>
            <person name="Chen C."/>
            <person name="Sandor L."/>
            <person name="Plott C."/>
            <person name="Yoshinga Y."/>
            <person name="Daum C."/>
            <person name="Qi P."/>
            <person name="Barry K."/>
            <person name="Lipzen A."/>
            <person name="Berry L."/>
            <person name="Pedersen C."/>
            <person name="Gottilla T."/>
            <person name="Foltz A."/>
            <person name="Yu H."/>
            <person name="O'Malley R."/>
            <person name="Zhang C."/>
            <person name="Devos K."/>
            <person name="Sigmon B."/>
            <person name="Yu B."/>
            <person name="Obata T."/>
            <person name="Schmutz J."/>
            <person name="Schnable J."/>
        </authorList>
    </citation>
    <scope>NUCLEOTIDE SEQUENCE [LARGE SCALE GENOMIC DNA]</scope>
    <source>
        <strain evidence="2">cv. 540-79</strain>
    </source>
</reference>
<keyword evidence="2" id="KW-1185">Reference proteome</keyword>
<evidence type="ECO:0000313" key="1">
    <source>
        <dbReference type="EMBL" id="KAJ1257098.1"/>
    </source>
</evidence>
<sequence>MYNGSVAASARLVKSGLLYDEQCWQGKDDIRHAHTAWRARAAGVLLPCWWRSSSSRLCSAAGVGVAAAAAAAQRPPAAKKQGRRYMLMEVQPPGADKKKLRMAMREDGSVFAGYANGRQRWFATAGVESLLPFRSAGGNSKDRSRVNAAVGQGLGKLLALAMVLHHNRSTTYD</sequence>
<dbReference type="Proteomes" id="UP001164776">
    <property type="component" value="Unassembled WGS sequence"/>
</dbReference>
<comment type="caution">
    <text evidence="1">The sequence shown here is derived from an EMBL/GenBank/DDBJ whole genome shotgun (WGS) entry which is preliminary data.</text>
</comment>
<evidence type="ECO:0000313" key="2">
    <source>
        <dbReference type="Proteomes" id="UP001164776"/>
    </source>
</evidence>
<accession>A0A9W7XBS3</accession>
<protein>
    <submittedName>
        <fullName evidence="1">Uncharacterized protein</fullName>
    </submittedName>
</protein>
<gene>
    <name evidence="1" type="ORF">BS78_K223600</name>
</gene>
<name>A0A9W7XBS3_9POAL</name>
<proteinExistence type="predicted"/>
<organism evidence="1 2">
    <name type="scientific">Paspalum vaginatum</name>
    <name type="common">seashore paspalum</name>
    <dbReference type="NCBI Taxonomy" id="158149"/>
    <lineage>
        <taxon>Eukaryota</taxon>
        <taxon>Viridiplantae</taxon>
        <taxon>Streptophyta</taxon>
        <taxon>Embryophyta</taxon>
        <taxon>Tracheophyta</taxon>
        <taxon>Spermatophyta</taxon>
        <taxon>Magnoliopsida</taxon>
        <taxon>Liliopsida</taxon>
        <taxon>Poales</taxon>
        <taxon>Poaceae</taxon>
        <taxon>PACMAD clade</taxon>
        <taxon>Panicoideae</taxon>
        <taxon>Andropogonodae</taxon>
        <taxon>Paspaleae</taxon>
        <taxon>Paspalinae</taxon>
        <taxon>Paspalum</taxon>
    </lineage>
</organism>
<dbReference type="EMBL" id="MU629443">
    <property type="protein sequence ID" value="KAJ1257098.1"/>
    <property type="molecule type" value="Genomic_DNA"/>
</dbReference>